<organism evidence="1 2">
    <name type="scientific">Helicobacter mustelae (strain ATCC 43772 / CCUG 25715 / CIP 103759 / LMG 18044 / NCTC 12198 / R85-136P)</name>
    <name type="common">Campylobacter mustelae</name>
    <dbReference type="NCBI Taxonomy" id="679897"/>
    <lineage>
        <taxon>Bacteria</taxon>
        <taxon>Pseudomonadati</taxon>
        <taxon>Campylobacterota</taxon>
        <taxon>Epsilonproteobacteria</taxon>
        <taxon>Campylobacterales</taxon>
        <taxon>Helicobacteraceae</taxon>
        <taxon>Helicobacter</taxon>
    </lineage>
</organism>
<dbReference type="HOGENOM" id="CLU_036280_0_0_7"/>
<dbReference type="STRING" id="679897.HMU12100"/>
<dbReference type="EMBL" id="FN555004">
    <property type="protein sequence ID" value="CBG40464.1"/>
    <property type="molecule type" value="Genomic_DNA"/>
</dbReference>
<evidence type="ECO:0000313" key="1">
    <source>
        <dbReference type="EMBL" id="CBG40464.1"/>
    </source>
</evidence>
<dbReference type="Proteomes" id="UP000001522">
    <property type="component" value="Chromosome"/>
</dbReference>
<dbReference type="InterPro" id="IPR011455">
    <property type="entry name" value="DUF1561"/>
</dbReference>
<reference evidence="1 2" key="1">
    <citation type="journal article" date="2010" name="BMC Genomics">
        <title>Comparative genomics and proteomics of Helicobacter mustelae, an ulcerogenic and carcinogenic gastric pathogen.</title>
        <authorList>
            <person name="O'Toole P.W."/>
            <person name="Snelling W.J."/>
            <person name="Canchaya C."/>
            <person name="Forde B.M."/>
            <person name="Hardie K.R."/>
            <person name="Josenhans C."/>
            <person name="Graham R.L.J."/>
            <person name="McMullan G."/>
            <person name="Parkhill J."/>
            <person name="Belda E."/>
            <person name="Bentley S.D."/>
        </authorList>
    </citation>
    <scope>NUCLEOTIDE SEQUENCE [LARGE SCALE GENOMIC DNA]</scope>
    <source>
        <strain evidence="2">ATCC 43772 / LMG 18044 / NCTC 12198 / 12198</strain>
    </source>
</reference>
<dbReference type="PROSITE" id="PS50231">
    <property type="entry name" value="RICIN_B_LECTIN"/>
    <property type="match status" value="1"/>
</dbReference>
<dbReference type="eggNOG" id="ENOG5033RPQ">
    <property type="taxonomic scope" value="Bacteria"/>
</dbReference>
<protein>
    <submittedName>
        <fullName evidence="1">Uncharacterized protein</fullName>
    </submittedName>
</protein>
<dbReference type="Pfam" id="PF07598">
    <property type="entry name" value="DUF1561"/>
    <property type="match status" value="1"/>
</dbReference>
<dbReference type="KEGG" id="hms:HMU12100"/>
<name>D3UIY9_HELM1</name>
<evidence type="ECO:0000313" key="2">
    <source>
        <dbReference type="Proteomes" id="UP000001522"/>
    </source>
</evidence>
<sequence length="605" mass="69100">MNFKFLFVGFLIYLLPLFAANQPIKVKLHDGKEYCYRPVFSGGEGLVYIDYCKNAPPAQYDVFGRVAWRVNAKWLCMSAPATVSGIGERINSHWGRLVLRPCVINDKNQQWIIKDGGFHTFDSRFRVKDDKWYAYISTKKGDKYDHSLSNIEQLQKIDPAVNLSLKTFLAWSFVSYAQFSLYYLQNNQSFQDSLVWFVYNPENGHIAQYNQRNGSQVCLTSKQGKADWGFVAWEDCSDKVLEKDNKYWEFFLLSGSDGAIKDKDGNFLRIAQYGPNWGVPYTSKKGRLEKDVKRSPKSLFLFSADIENWYRFVNANLSYSLSNCPPNKHRSKRTLPPNFSLNDEWKRRLWQIASSSDGSDAHSGRCGICLLQSYQILAELQSHHNSPLESGGYFFDTAPNTNPFQSFRQRNFILSSRLQEIGDSLEVPLVSLEDLRSRTIRAYHSMALVMLPNYEWEFSSFANTRDTIMQSLRGLFNAPVGTLWIANLYLRDAQGGNAGHAQPILRTTEGLLFIPTNTPNVSLQTYRAALERSLARNAEEAFRVVSTEGEIQIFLSMRLVREHQNPFNVLSTYNCTGLGEDRMGSGGLIRSQSINTCDGKRCLIQ</sequence>
<dbReference type="AlphaFoldDB" id="D3UIY9"/>
<accession>D3UIY9</accession>
<proteinExistence type="predicted"/>
<gene>
    <name evidence="1" type="ordered locus">HMU12100</name>
</gene>
<dbReference type="RefSeq" id="WP_013023533.1">
    <property type="nucleotide sequence ID" value="NC_013949.1"/>
</dbReference>
<keyword evidence="2" id="KW-1185">Reference proteome</keyword>